<dbReference type="EMBL" id="FR824291">
    <property type="protein sequence ID" value="CCA24574.1"/>
    <property type="molecule type" value="Genomic_DNA"/>
</dbReference>
<accession>F0WT86</accession>
<evidence type="ECO:0000313" key="2">
    <source>
        <dbReference type="EMBL" id="CCA24574.1"/>
    </source>
</evidence>
<gene>
    <name evidence="2" type="primary">AlNc14C246G9571</name>
    <name evidence="2" type="ORF">ALNC14_107180</name>
</gene>
<proteinExistence type="predicted"/>
<evidence type="ECO:0000256" key="1">
    <source>
        <dbReference type="SAM" id="MobiDB-lite"/>
    </source>
</evidence>
<protein>
    <submittedName>
        <fullName evidence="2">AlNc14C246G9571 protein</fullName>
    </submittedName>
</protein>
<organism evidence="2">
    <name type="scientific">Albugo laibachii Nc14</name>
    <dbReference type="NCBI Taxonomy" id="890382"/>
    <lineage>
        <taxon>Eukaryota</taxon>
        <taxon>Sar</taxon>
        <taxon>Stramenopiles</taxon>
        <taxon>Oomycota</taxon>
        <taxon>Peronosporomycetes</taxon>
        <taxon>Albuginales</taxon>
        <taxon>Albuginaceae</taxon>
        <taxon>Albugo</taxon>
    </lineage>
</organism>
<feature type="compositionally biased region" description="Polar residues" evidence="1">
    <location>
        <begin position="26"/>
        <end position="37"/>
    </location>
</feature>
<feature type="compositionally biased region" description="Polar residues" evidence="1">
    <location>
        <begin position="1"/>
        <end position="10"/>
    </location>
</feature>
<feature type="region of interest" description="Disordered" evidence="1">
    <location>
        <begin position="1"/>
        <end position="54"/>
    </location>
</feature>
<name>F0WT86_9STRA</name>
<reference evidence="2" key="2">
    <citation type="submission" date="2011-02" db="EMBL/GenBank/DDBJ databases">
        <authorList>
            <person name="MacLean D."/>
        </authorList>
    </citation>
    <scope>NUCLEOTIDE SEQUENCE</scope>
</reference>
<sequence length="99" mass="11076">MHECTQSASRLGSEAHDNHDLIPSCLKQSPTRTSEAQSAGMDSVTHQDTARGNRVGSCYGLITSLRRKVIELEILLKEYEFKNQLLQMQLDGFRKGSQP</sequence>
<dbReference type="AlphaFoldDB" id="F0WT86"/>
<dbReference type="HOGENOM" id="CLU_158948_0_0_1"/>
<reference evidence="2" key="1">
    <citation type="journal article" date="2011" name="PLoS Biol.">
        <title>Gene gain and loss during evolution of obligate parasitism in the white rust pathogen of Arabidopsis thaliana.</title>
        <authorList>
            <person name="Kemen E."/>
            <person name="Gardiner A."/>
            <person name="Schultz-Larsen T."/>
            <person name="Kemen A.C."/>
            <person name="Balmuth A.L."/>
            <person name="Robert-Seilaniantz A."/>
            <person name="Bailey K."/>
            <person name="Holub E."/>
            <person name="Studholme D.J."/>
            <person name="Maclean D."/>
            <person name="Jones J.D."/>
        </authorList>
    </citation>
    <scope>NUCLEOTIDE SEQUENCE</scope>
</reference>